<evidence type="ECO:0000259" key="1">
    <source>
        <dbReference type="Pfam" id="PF03432"/>
    </source>
</evidence>
<dbReference type="Pfam" id="PF03432">
    <property type="entry name" value="Relaxase"/>
    <property type="match status" value="1"/>
</dbReference>
<reference evidence="3" key="1">
    <citation type="journal article" date="2019" name="Int. J. Syst. Evol. Microbiol.">
        <title>The Global Catalogue of Microorganisms (GCM) 10K type strain sequencing project: providing services to taxonomists for standard genome sequencing and annotation.</title>
        <authorList>
            <consortium name="The Broad Institute Genomics Platform"/>
            <consortium name="The Broad Institute Genome Sequencing Center for Infectious Disease"/>
            <person name="Wu L."/>
            <person name="Ma J."/>
        </authorList>
    </citation>
    <scope>NUCLEOTIDE SEQUENCE [LARGE SCALE GENOMIC DNA]</scope>
    <source>
        <strain evidence="3">KCTC 42107</strain>
    </source>
</reference>
<dbReference type="RefSeq" id="WP_379821061.1">
    <property type="nucleotide sequence ID" value="NZ_JBHUMD010000026.1"/>
</dbReference>
<dbReference type="InterPro" id="IPR005094">
    <property type="entry name" value="Endonuclease_MobA/VirD2"/>
</dbReference>
<evidence type="ECO:0000313" key="2">
    <source>
        <dbReference type="EMBL" id="MFD2602634.1"/>
    </source>
</evidence>
<protein>
    <submittedName>
        <fullName evidence="2">Relaxase/mobilization nuclease domain-containing protein</fullName>
    </submittedName>
</protein>
<dbReference type="EMBL" id="JBHUMD010000026">
    <property type="protein sequence ID" value="MFD2602634.1"/>
    <property type="molecule type" value="Genomic_DNA"/>
</dbReference>
<evidence type="ECO:0000313" key="3">
    <source>
        <dbReference type="Proteomes" id="UP001597480"/>
    </source>
</evidence>
<accession>A0ABW5NUB5</accession>
<name>A0ABW5NUB5_9FLAO</name>
<sequence>MVAVIKVSSSINRILNYNENKVSQEKAVYLGGNNFPGEAADLPYTARLNYFTRRMELNTNTKRNSLHISLNFDTSEKGLSDKKMAEIAHSYMKELGFGEQPYLMYRHHDAGHPHLHLVTTNIQVDGKRIDLHHLGIRKSEPARKKLEEHFGLVRAEDRKNKKTLPEKILRPISYGKTETRAAIQNVLEAVLDRYKYTSLHELNAVLGIYNVSAERGSEGSRMERHKGLQYRILDDSGQPVGVPIKASLFYSRPTLQRLEGKFARNKITGKGQILHIKNSIDRLEAKKKGAGIADVEQALAREGISLVTRRNSEGFIYGLTYVDHKMGVVCNGSSLGKPYSAKAMQERFTLDASAGQTRLSSLELKEQRLNKIAYDLSLRDPEDSSSGIIREIAKLLDKLMAMERAPEYVSKHYTRKRKKRKRRGPLH</sequence>
<gene>
    <name evidence="2" type="ORF">ACFSR3_11245</name>
</gene>
<organism evidence="2 3">
    <name type="scientific">Flavobacterium suzhouense</name>
    <dbReference type="NCBI Taxonomy" id="1529638"/>
    <lineage>
        <taxon>Bacteria</taxon>
        <taxon>Pseudomonadati</taxon>
        <taxon>Bacteroidota</taxon>
        <taxon>Flavobacteriia</taxon>
        <taxon>Flavobacteriales</taxon>
        <taxon>Flavobacteriaceae</taxon>
        <taxon>Flavobacterium</taxon>
    </lineage>
</organism>
<feature type="domain" description="MobA/VirD2-like nuclease" evidence="1">
    <location>
        <begin position="17"/>
        <end position="152"/>
    </location>
</feature>
<proteinExistence type="predicted"/>
<keyword evidence="3" id="KW-1185">Reference proteome</keyword>
<comment type="caution">
    <text evidence="2">The sequence shown here is derived from an EMBL/GenBank/DDBJ whole genome shotgun (WGS) entry which is preliminary data.</text>
</comment>
<dbReference type="Proteomes" id="UP001597480">
    <property type="component" value="Unassembled WGS sequence"/>
</dbReference>